<keyword evidence="3" id="KW-1185">Reference proteome</keyword>
<feature type="signal peptide" evidence="1">
    <location>
        <begin position="1"/>
        <end position="21"/>
    </location>
</feature>
<comment type="caution">
    <text evidence="2">The sequence shown here is derived from an EMBL/GenBank/DDBJ whole genome shotgun (WGS) entry which is preliminary data.</text>
</comment>
<organism evidence="2 3">
    <name type="scientific">Trichonephila inaurata madagascariensis</name>
    <dbReference type="NCBI Taxonomy" id="2747483"/>
    <lineage>
        <taxon>Eukaryota</taxon>
        <taxon>Metazoa</taxon>
        <taxon>Ecdysozoa</taxon>
        <taxon>Arthropoda</taxon>
        <taxon>Chelicerata</taxon>
        <taxon>Arachnida</taxon>
        <taxon>Araneae</taxon>
        <taxon>Araneomorphae</taxon>
        <taxon>Entelegynae</taxon>
        <taxon>Araneoidea</taxon>
        <taxon>Nephilidae</taxon>
        <taxon>Trichonephila</taxon>
        <taxon>Trichonephila inaurata</taxon>
    </lineage>
</organism>
<reference evidence="2" key="1">
    <citation type="submission" date="2020-08" db="EMBL/GenBank/DDBJ databases">
        <title>Multicomponent nature underlies the extraordinary mechanical properties of spider dragline silk.</title>
        <authorList>
            <person name="Kono N."/>
            <person name="Nakamura H."/>
            <person name="Mori M."/>
            <person name="Yoshida Y."/>
            <person name="Ohtoshi R."/>
            <person name="Malay A.D."/>
            <person name="Moran D.A.P."/>
            <person name="Tomita M."/>
            <person name="Numata K."/>
            <person name="Arakawa K."/>
        </authorList>
    </citation>
    <scope>NUCLEOTIDE SEQUENCE</scope>
</reference>
<accession>A0A8X6YJQ7</accession>
<keyword evidence="1" id="KW-0732">Signal</keyword>
<evidence type="ECO:0000313" key="2">
    <source>
        <dbReference type="EMBL" id="GFY72211.1"/>
    </source>
</evidence>
<evidence type="ECO:0008006" key="4">
    <source>
        <dbReference type="Google" id="ProtNLM"/>
    </source>
</evidence>
<evidence type="ECO:0000256" key="1">
    <source>
        <dbReference type="SAM" id="SignalP"/>
    </source>
</evidence>
<proteinExistence type="predicted"/>
<dbReference type="Proteomes" id="UP000886998">
    <property type="component" value="Unassembled WGS sequence"/>
</dbReference>
<name>A0A8X6YJQ7_9ARAC</name>
<evidence type="ECO:0000313" key="3">
    <source>
        <dbReference type="Proteomes" id="UP000886998"/>
    </source>
</evidence>
<feature type="chain" id="PRO_5036459947" description="Secreted protein" evidence="1">
    <location>
        <begin position="22"/>
        <end position="82"/>
    </location>
</feature>
<gene>
    <name evidence="2" type="ORF">TNIN_15521</name>
</gene>
<dbReference type="AlphaFoldDB" id="A0A8X6YJQ7"/>
<sequence>MKFAIKACFLVLVAAVYLAAAEPEPEPGILPKSSYSKEFYLVVKEFLIVELKTKRIHRGLSPVESSSAPCDNFLRVWKLFNT</sequence>
<dbReference type="EMBL" id="BMAV01019290">
    <property type="protein sequence ID" value="GFY72211.1"/>
    <property type="molecule type" value="Genomic_DNA"/>
</dbReference>
<protein>
    <recommendedName>
        <fullName evidence="4">Secreted protein</fullName>
    </recommendedName>
</protein>